<feature type="region of interest" description="Disordered" evidence="1">
    <location>
        <begin position="248"/>
        <end position="273"/>
    </location>
</feature>
<accession>A0A3E2GRS0</accession>
<sequence>MAKSGTKTKTMQKQHGWASGVRDEKVTGAPIHVSSDAQAKENGKNTRHQLDFTSKNRKDVLVRPRTSGGPASSSSSKESLDKRRTRDDLYINPLALHGRDSKFYNLPLPSSQSSLDPMPRSSSLDHAVFPSTAARLAPESAAGRSIRMMVDEELIGMAIGSPTQQPAGWQPQQPQGRYEVLVTSPGSVNTASVEPAVSSTTLKRKPSKWKKLGGLFGGKKNAEPQVPFYQVQPETMSQTSQVMSANSSAAFATSSEKTEMKRAKSRGRSRTISDRKVDVRPDMKRSNTIPVDLDPVPSTQEGMKVQSTQTARDTETVQNAHLVGSQKQKFDQSLLLNVEIPKTELERYSIMFGSVLQSGTGETSSSSLLARRQATLERLKTEKVIIEKEKEKLHRPRRATSPQPTKSPGLSLFPGTPAHLSVREHDHLPHRPSPLQRSNTSPAALSPSRPTFALQQQGNSGKAFPTRSTSREAAIAQIYIPKLKVRGRDDIPKPANTAQMSFEESRFPIPSPDSGDDAEYKDNHMAVPAITKPVLHEPAWQMVTSSNTSNGAPSISGSMTSRSDTSASKSSTSSSATTQRSISSVATHASRVRSPTSSEAHQPANKEAQSASRKHSEVSPLNASRSGTAPVSRKADASEKDERRLLAGAQVSIARKVSVSRGQRQLIVPVKGSTSPPATGINAMNPNFPSPLNMKHVGSLLTEDASKNLNARTKTDSDGHIIAGSKSLTPTLVVVGGREEKPRGRTVAKHASDESLAVERNTGQGEASHMDLQFRRSERVLIERIPSN</sequence>
<feature type="region of interest" description="Disordered" evidence="1">
    <location>
        <begin position="544"/>
        <end position="641"/>
    </location>
</feature>
<evidence type="ECO:0000313" key="3">
    <source>
        <dbReference type="Proteomes" id="UP000258309"/>
    </source>
</evidence>
<feature type="region of interest" description="Disordered" evidence="1">
    <location>
        <begin position="490"/>
        <end position="520"/>
    </location>
</feature>
<dbReference type="OMA" id="QGEASHM"/>
<feature type="non-terminal residue" evidence="2">
    <location>
        <position position="1"/>
    </location>
</feature>
<feature type="compositionally biased region" description="Basic and acidic residues" evidence="1">
    <location>
        <begin position="38"/>
        <end position="62"/>
    </location>
</feature>
<gene>
    <name evidence="2" type="ORF">B7463_g12445</name>
</gene>
<dbReference type="OrthoDB" id="5404004at2759"/>
<feature type="non-terminal residue" evidence="2">
    <location>
        <position position="788"/>
    </location>
</feature>
<evidence type="ECO:0000256" key="1">
    <source>
        <dbReference type="SAM" id="MobiDB-lite"/>
    </source>
</evidence>
<evidence type="ECO:0000313" key="2">
    <source>
        <dbReference type="EMBL" id="RFU23891.1"/>
    </source>
</evidence>
<keyword evidence="3" id="KW-1185">Reference proteome</keyword>
<feature type="compositionally biased region" description="Polar residues" evidence="1">
    <location>
        <begin position="544"/>
        <end position="553"/>
    </location>
</feature>
<comment type="caution">
    <text evidence="2">The sequence shown here is derived from an EMBL/GenBank/DDBJ whole genome shotgun (WGS) entry which is preliminary data.</text>
</comment>
<feature type="compositionally biased region" description="Low complexity" evidence="1">
    <location>
        <begin position="554"/>
        <end position="584"/>
    </location>
</feature>
<feature type="compositionally biased region" description="Polar residues" evidence="1">
    <location>
        <begin position="1"/>
        <end position="13"/>
    </location>
</feature>
<proteinExistence type="predicted"/>
<name>A0A3E2GRS0_SCYLI</name>
<protein>
    <submittedName>
        <fullName evidence="2">Uncharacterized protein</fullName>
    </submittedName>
</protein>
<reference evidence="2 3" key="1">
    <citation type="submission" date="2018-05" db="EMBL/GenBank/DDBJ databases">
        <title>Draft genome sequence of Scytalidium lignicola DSM 105466, a ubiquitous saprotrophic fungus.</title>
        <authorList>
            <person name="Buettner E."/>
            <person name="Gebauer A.M."/>
            <person name="Hofrichter M."/>
            <person name="Liers C."/>
            <person name="Kellner H."/>
        </authorList>
    </citation>
    <scope>NUCLEOTIDE SEQUENCE [LARGE SCALE GENOMIC DNA]</scope>
    <source>
        <strain evidence="2 3">DSM 105466</strain>
    </source>
</reference>
<dbReference type="AlphaFoldDB" id="A0A3E2GRS0"/>
<dbReference type="Proteomes" id="UP000258309">
    <property type="component" value="Unassembled WGS sequence"/>
</dbReference>
<feature type="compositionally biased region" description="Polar residues" evidence="1">
    <location>
        <begin position="619"/>
        <end position="629"/>
    </location>
</feature>
<organism evidence="2 3">
    <name type="scientific">Scytalidium lignicola</name>
    <name type="common">Hyphomycete</name>
    <dbReference type="NCBI Taxonomy" id="5539"/>
    <lineage>
        <taxon>Eukaryota</taxon>
        <taxon>Fungi</taxon>
        <taxon>Dikarya</taxon>
        <taxon>Ascomycota</taxon>
        <taxon>Pezizomycotina</taxon>
        <taxon>Leotiomycetes</taxon>
        <taxon>Leotiomycetes incertae sedis</taxon>
        <taxon>Scytalidium</taxon>
    </lineage>
</organism>
<dbReference type="STRING" id="5539.A0A3E2GRS0"/>
<feature type="region of interest" description="Disordered" evidence="1">
    <location>
        <begin position="387"/>
        <end position="469"/>
    </location>
</feature>
<feature type="region of interest" description="Disordered" evidence="1">
    <location>
        <begin position="1"/>
        <end position="86"/>
    </location>
</feature>
<dbReference type="EMBL" id="NCSJ02000569">
    <property type="protein sequence ID" value="RFU23891.1"/>
    <property type="molecule type" value="Genomic_DNA"/>
</dbReference>